<dbReference type="AlphaFoldDB" id="A0A8J7R6Y4"/>
<dbReference type="Gene3D" id="3.40.50.300">
    <property type="entry name" value="P-loop containing nucleotide triphosphate hydrolases"/>
    <property type="match status" value="1"/>
</dbReference>
<gene>
    <name evidence="3" type="ORF">J2744_001242</name>
</gene>
<comment type="caution">
    <text evidence="3">The sequence shown here is derived from an EMBL/GenBank/DDBJ whole genome shotgun (WGS) entry which is preliminary data.</text>
</comment>
<proteinExistence type="predicted"/>
<organism evidence="3 4">
    <name type="scientific">Halorubrum trapanicum</name>
    <dbReference type="NCBI Taxonomy" id="29284"/>
    <lineage>
        <taxon>Archaea</taxon>
        <taxon>Methanobacteriati</taxon>
        <taxon>Methanobacteriota</taxon>
        <taxon>Stenosarchaea group</taxon>
        <taxon>Halobacteria</taxon>
        <taxon>Halobacteriales</taxon>
        <taxon>Haloferacaceae</taxon>
        <taxon>Halorubrum</taxon>
    </lineage>
</organism>
<dbReference type="Pfam" id="PF03205">
    <property type="entry name" value="MobB"/>
    <property type="match status" value="1"/>
</dbReference>
<protein>
    <submittedName>
        <fullName evidence="3">Molybdopterin-guanine dinucleotide biosynthesis protein B</fullName>
    </submittedName>
</protein>
<dbReference type="InterPro" id="IPR027417">
    <property type="entry name" value="P-loop_NTPase"/>
</dbReference>
<evidence type="ECO:0000259" key="2">
    <source>
        <dbReference type="Pfam" id="PF03205"/>
    </source>
</evidence>
<feature type="region of interest" description="Disordered" evidence="1">
    <location>
        <begin position="1"/>
        <end position="48"/>
    </location>
</feature>
<dbReference type="RefSeq" id="WP_209545751.1">
    <property type="nucleotide sequence ID" value="NZ_BAAADX010000004.1"/>
</dbReference>
<name>A0A8J7R6Y4_9EURY</name>
<feature type="domain" description="Molybdopterin-guanine dinucleotide biosynthesis protein B (MobB)" evidence="2">
    <location>
        <begin position="36"/>
        <end position="102"/>
    </location>
</feature>
<feature type="region of interest" description="Disordered" evidence="1">
    <location>
        <begin position="197"/>
        <end position="233"/>
    </location>
</feature>
<dbReference type="GO" id="GO:0006777">
    <property type="term" value="P:Mo-molybdopterin cofactor biosynthetic process"/>
    <property type="evidence" value="ECO:0007669"/>
    <property type="project" value="InterPro"/>
</dbReference>
<sequence>MNPTARDRTATEDGAPADDSRAAADRSPDADPLPVVVGVAGPSGAGKTTLVERLVDTFAAEGERVATVKSIHHAIEPDEPGTDTHRHRTAGAAATVGITPQHAFEVSPHDPDGTGPDGDVGDVDFDEEDGSEEDDGSEEIGGADARKRAALREAIDRFAAAGHDLVVVEGFAEVPIPTVLAGDADLETVAGEIVAEGDDPFNTVREAVRDVDPPESLGQPDAAEPNATDTHDK</sequence>
<dbReference type="InterPro" id="IPR004435">
    <property type="entry name" value="MobB_dom"/>
</dbReference>
<dbReference type="SUPFAM" id="SSF52540">
    <property type="entry name" value="P-loop containing nucleoside triphosphate hydrolases"/>
    <property type="match status" value="1"/>
</dbReference>
<feature type="compositionally biased region" description="Low complexity" evidence="1">
    <location>
        <begin position="30"/>
        <end position="46"/>
    </location>
</feature>
<dbReference type="OrthoDB" id="9014at2157"/>
<dbReference type="PANTHER" id="PTHR40072:SF1">
    <property type="entry name" value="MOLYBDOPTERIN-GUANINE DINUCLEOTIDE BIOSYNTHESIS ADAPTER PROTEIN"/>
    <property type="match status" value="1"/>
</dbReference>
<reference evidence="3 4" key="1">
    <citation type="submission" date="2021-03" db="EMBL/GenBank/DDBJ databases">
        <title>Genomic Encyclopedia of Type Strains, Phase IV (KMG-IV): sequencing the most valuable type-strain genomes for metagenomic binning, comparative biology and taxonomic classification.</title>
        <authorList>
            <person name="Goeker M."/>
        </authorList>
    </citation>
    <scope>NUCLEOTIDE SEQUENCE [LARGE SCALE GENOMIC DNA]</scope>
    <source>
        <strain evidence="3 4">DSM 12287</strain>
    </source>
</reference>
<keyword evidence="4" id="KW-1185">Reference proteome</keyword>
<evidence type="ECO:0000256" key="1">
    <source>
        <dbReference type="SAM" id="MobiDB-lite"/>
    </source>
</evidence>
<feature type="region of interest" description="Disordered" evidence="1">
    <location>
        <begin position="103"/>
        <end position="145"/>
    </location>
</feature>
<dbReference type="InterPro" id="IPR052539">
    <property type="entry name" value="MGD_biosynthesis_adapter"/>
</dbReference>
<evidence type="ECO:0000313" key="4">
    <source>
        <dbReference type="Proteomes" id="UP000770586"/>
    </source>
</evidence>
<dbReference type="Proteomes" id="UP000770586">
    <property type="component" value="Unassembled WGS sequence"/>
</dbReference>
<dbReference type="PANTHER" id="PTHR40072">
    <property type="entry name" value="MOLYBDOPTERIN-GUANINE DINUCLEOTIDE BIOSYNTHESIS ADAPTER PROTEIN-RELATED"/>
    <property type="match status" value="1"/>
</dbReference>
<accession>A0A8J7R6Y4</accession>
<dbReference type="EMBL" id="JAGGKE010000004">
    <property type="protein sequence ID" value="MBP1901566.1"/>
    <property type="molecule type" value="Genomic_DNA"/>
</dbReference>
<feature type="compositionally biased region" description="Basic and acidic residues" evidence="1">
    <location>
        <begin position="18"/>
        <end position="29"/>
    </location>
</feature>
<feature type="compositionally biased region" description="Basic and acidic residues" evidence="1">
    <location>
        <begin position="1"/>
        <end position="11"/>
    </location>
</feature>
<feature type="compositionally biased region" description="Acidic residues" evidence="1">
    <location>
        <begin position="119"/>
        <end position="138"/>
    </location>
</feature>
<dbReference type="GO" id="GO:0005525">
    <property type="term" value="F:GTP binding"/>
    <property type="evidence" value="ECO:0007669"/>
    <property type="project" value="InterPro"/>
</dbReference>
<evidence type="ECO:0000313" key="3">
    <source>
        <dbReference type="EMBL" id="MBP1901566.1"/>
    </source>
</evidence>